<proteinExistence type="inferred from homology"/>
<evidence type="ECO:0000313" key="4">
    <source>
        <dbReference type="Proteomes" id="UP000006683"/>
    </source>
</evidence>
<sequence length="131" mass="14747">MFTTQFDPRFMETDALGHINNTVIPVWFEEGRTPIFELFVPQLDLSRWNLILASVHVDFLAQTYYGQPVTIETRITRLGGASFDVSQQVVQDGKITARGKAVMVHFDYEANQSAPIPAPIRTALEAHLSPE</sequence>
<dbReference type="EMBL" id="CP002209">
    <property type="protein sequence ID" value="ADN77971.1"/>
    <property type="molecule type" value="Genomic_DNA"/>
</dbReference>
<dbReference type="GeneID" id="67183973"/>
<evidence type="ECO:0000256" key="2">
    <source>
        <dbReference type="ARBA" id="ARBA00022801"/>
    </source>
</evidence>
<dbReference type="RefSeq" id="WP_013347276.1">
    <property type="nucleotide sequence ID" value="NC_014541.1"/>
</dbReference>
<dbReference type="Pfam" id="PF13279">
    <property type="entry name" value="4HBT_2"/>
    <property type="match status" value="1"/>
</dbReference>
<reference evidence="3 4" key="1">
    <citation type="journal article" date="2010" name="Stand. Genomic Sci.">
        <title>Complete genome sequence of Ferrimonas balearica type strain (PAT).</title>
        <authorList>
            <person name="Nolan M."/>
            <person name="Sikorski J."/>
            <person name="Davenport K."/>
            <person name="Lucas S."/>
            <person name="Glavina Del Rio T."/>
            <person name="Tice H."/>
            <person name="Cheng J."/>
            <person name="Goodwin L."/>
            <person name="Pitluck S."/>
            <person name="Liolios K."/>
            <person name="Ivanova N."/>
            <person name="Mavromatis K."/>
            <person name="Ovchinnikova G."/>
            <person name="Pati A."/>
            <person name="Chen A."/>
            <person name="Palaniappan K."/>
            <person name="Land M."/>
            <person name="Hauser L."/>
            <person name="Chang Y."/>
            <person name="Jeffries C."/>
            <person name="Tapia R."/>
            <person name="Brettin T."/>
            <person name="Detter J."/>
            <person name="Han C."/>
            <person name="Yasawong M."/>
            <person name="Rohde M."/>
            <person name="Tindall B."/>
            <person name="Goker M."/>
            <person name="Woyke T."/>
            <person name="Bristow J."/>
            <person name="Eisen J."/>
            <person name="Markowitz V."/>
            <person name="Hugenholtz P."/>
            <person name="Kyrpides N."/>
            <person name="Klenk H."/>
            <person name="Lapidus A."/>
        </authorList>
    </citation>
    <scope>NUCLEOTIDE SEQUENCE [LARGE SCALE GENOMIC DNA]</scope>
    <source>
        <strain evidence="4">DSM 9799 / CCM 4581 / KCTC 23876 / PAT</strain>
    </source>
</reference>
<protein>
    <submittedName>
        <fullName evidence="3">Thioesterase superfamily protein</fullName>
    </submittedName>
</protein>
<dbReference type="SUPFAM" id="SSF54637">
    <property type="entry name" value="Thioesterase/thiol ester dehydrase-isomerase"/>
    <property type="match status" value="1"/>
</dbReference>
<dbReference type="KEGG" id="fbl:Fbal_3778"/>
<dbReference type="InterPro" id="IPR050563">
    <property type="entry name" value="4-hydroxybenzoyl-CoA_TE"/>
</dbReference>
<dbReference type="eggNOG" id="COG0824">
    <property type="taxonomic scope" value="Bacteria"/>
</dbReference>
<dbReference type="PANTHER" id="PTHR31793">
    <property type="entry name" value="4-HYDROXYBENZOYL-COA THIOESTERASE FAMILY MEMBER"/>
    <property type="match status" value="1"/>
</dbReference>
<dbReference type="PANTHER" id="PTHR31793:SF27">
    <property type="entry name" value="NOVEL THIOESTERASE SUPERFAMILY DOMAIN AND SAPOSIN A-TYPE DOMAIN CONTAINING PROTEIN (0610012H03RIK)"/>
    <property type="match status" value="1"/>
</dbReference>
<keyword evidence="4" id="KW-1185">Reference proteome</keyword>
<evidence type="ECO:0000256" key="1">
    <source>
        <dbReference type="ARBA" id="ARBA00005953"/>
    </source>
</evidence>
<dbReference type="HOGENOM" id="CLU_101141_2_1_6"/>
<dbReference type="OrthoDB" id="9799036at2"/>
<dbReference type="InterPro" id="IPR029069">
    <property type="entry name" value="HotDog_dom_sf"/>
</dbReference>
<dbReference type="AlphaFoldDB" id="E1SR41"/>
<keyword evidence="2" id="KW-0378">Hydrolase</keyword>
<evidence type="ECO:0000313" key="3">
    <source>
        <dbReference type="EMBL" id="ADN77971.1"/>
    </source>
</evidence>
<dbReference type="GO" id="GO:0047617">
    <property type="term" value="F:fatty acyl-CoA hydrolase activity"/>
    <property type="evidence" value="ECO:0007669"/>
    <property type="project" value="TreeGrafter"/>
</dbReference>
<comment type="similarity">
    <text evidence="1">Belongs to the 4-hydroxybenzoyl-CoA thioesterase family.</text>
</comment>
<dbReference type="CDD" id="cd00586">
    <property type="entry name" value="4HBT"/>
    <property type="match status" value="1"/>
</dbReference>
<gene>
    <name evidence="3" type="ordered locus">Fbal_3778</name>
</gene>
<accession>E1SR41</accession>
<organism evidence="3 4">
    <name type="scientific">Ferrimonas balearica (strain DSM 9799 / CCM 4581 / KCTC 23876 / PAT)</name>
    <dbReference type="NCBI Taxonomy" id="550540"/>
    <lineage>
        <taxon>Bacteria</taxon>
        <taxon>Pseudomonadati</taxon>
        <taxon>Pseudomonadota</taxon>
        <taxon>Gammaproteobacteria</taxon>
        <taxon>Alteromonadales</taxon>
        <taxon>Ferrimonadaceae</taxon>
        <taxon>Ferrimonas</taxon>
    </lineage>
</organism>
<dbReference type="Gene3D" id="3.10.129.10">
    <property type="entry name" value="Hotdog Thioesterase"/>
    <property type="match status" value="1"/>
</dbReference>
<dbReference type="STRING" id="550540.Fbal_3778"/>
<name>E1SR41_FERBD</name>
<dbReference type="Proteomes" id="UP000006683">
    <property type="component" value="Chromosome"/>
</dbReference>